<dbReference type="GO" id="GO:0004222">
    <property type="term" value="F:metalloendopeptidase activity"/>
    <property type="evidence" value="ECO:0007669"/>
    <property type="project" value="InterPro"/>
</dbReference>
<dbReference type="GO" id="GO:0031012">
    <property type="term" value="C:extracellular matrix"/>
    <property type="evidence" value="ECO:0007669"/>
    <property type="project" value="InterPro"/>
</dbReference>
<comment type="caution">
    <text evidence="6">The sequence shown here is derived from an EMBL/GenBank/DDBJ whole genome shotgun (WGS) entry which is preliminary data.</text>
</comment>
<dbReference type="AlphaFoldDB" id="A0A532UXJ6"/>
<evidence type="ECO:0000256" key="3">
    <source>
        <dbReference type="ARBA" id="ARBA00022801"/>
    </source>
</evidence>
<evidence type="ECO:0000256" key="1">
    <source>
        <dbReference type="ARBA" id="ARBA00022670"/>
    </source>
</evidence>
<accession>A0A532UXJ6</accession>
<keyword evidence="1" id="KW-0645">Protease</keyword>
<dbReference type="Gene3D" id="3.40.390.10">
    <property type="entry name" value="Collagenase (Catalytic Domain)"/>
    <property type="match status" value="1"/>
</dbReference>
<protein>
    <recommendedName>
        <fullName evidence="5">Peptidase M10 metallopeptidase domain-containing protein</fullName>
    </recommendedName>
</protein>
<reference evidence="6 7" key="1">
    <citation type="submission" date="2017-06" db="EMBL/GenBank/DDBJ databases">
        <title>Novel microbial phyla capable of carbon fixation and sulfur reduction in deep-sea sediments.</title>
        <authorList>
            <person name="Huang J."/>
            <person name="Baker B."/>
            <person name="Wang Y."/>
        </authorList>
    </citation>
    <scope>NUCLEOTIDE SEQUENCE [LARGE SCALE GENOMIC DNA]</scope>
    <source>
        <strain evidence="6">B3_TA06</strain>
    </source>
</reference>
<dbReference type="Proteomes" id="UP000317778">
    <property type="component" value="Unassembled WGS sequence"/>
</dbReference>
<dbReference type="InterPro" id="IPR001818">
    <property type="entry name" value="Pept_M10_metallopeptidase"/>
</dbReference>
<dbReference type="Pfam" id="PF00413">
    <property type="entry name" value="Peptidase_M10"/>
    <property type="match status" value="1"/>
</dbReference>
<dbReference type="EMBL" id="NJBO01000023">
    <property type="protein sequence ID" value="TKJ39664.1"/>
    <property type="molecule type" value="Genomic_DNA"/>
</dbReference>
<evidence type="ECO:0000256" key="2">
    <source>
        <dbReference type="ARBA" id="ARBA00022723"/>
    </source>
</evidence>
<gene>
    <name evidence="6" type="ORF">CEE36_10220</name>
</gene>
<feature type="domain" description="Peptidase M10 metallopeptidase" evidence="5">
    <location>
        <begin position="36"/>
        <end position="193"/>
    </location>
</feature>
<dbReference type="SUPFAM" id="SSF55486">
    <property type="entry name" value="Metalloproteases ('zincins'), catalytic domain"/>
    <property type="match status" value="1"/>
</dbReference>
<sequence>MKRIRLIILAIVSLPLVTVLSGYYTSGWQWPIGVTVTYRIHQGGYPDWHDAIERAFETWSNVSTADIGFLCLGTMSDPPQFPNSECEVCFVGSGWEYISSDPQLVAVSLTDEEYGTTQEVDLFFNDQYHNWSTNGAYQTFDVEHVAAHEAGHWVGLDEQLVDPLTTMHQEMNWYETYKRDLHSDDIAGASFLYPYQVTWAPELDAISAAYHQFNADVAISWDPTGKEVYVHMAYLEGENFGPGCYEDTTGQILDLIVTPVRVIYVPNGIGWGQKEILSDWHFAISGPHIEIDGEDNVHAIWVEHDINPGDFKVIYRKRDGQTGTWGWPIELRHRDSYVSWPTIAVAHAPTALGQYHDDMVYAAWVERDESKDDDNLVFARSHNNGDSWDTPYQIEENDMIGVPKLALDSTAGVHLVWIERIDGDYYDYLCWKKNTFEGAPGSYWKTKVAKQRFRMGAPSVAIDGYGYVHIASALIVGPNDERVFYDRISNLGGSGSTWDSLGPISPAQESAENPHVVCDNLGFVHLFWDDTRYHDPNSNPRETDMFYSRNFHMGDDWYWEYPKDGRKIYILPPYSSPYVYVSDVAQPDTFGDLFVGADVKWPNFDNNWDVYATLGREDDGVREFPWPPGQAASFMAVEEENPLDTEPQGCYLSASINRLFYFAPSEALLTCYSIDGRRVWEEKIKGAGQLELDFLPSGTYFAHLKSKDGSSSKIRVVVIR</sequence>
<dbReference type="GO" id="GO:0008270">
    <property type="term" value="F:zinc ion binding"/>
    <property type="evidence" value="ECO:0007669"/>
    <property type="project" value="InterPro"/>
</dbReference>
<keyword evidence="3" id="KW-0378">Hydrolase</keyword>
<proteinExistence type="predicted"/>
<keyword evidence="2" id="KW-0479">Metal-binding</keyword>
<evidence type="ECO:0000313" key="6">
    <source>
        <dbReference type="EMBL" id="TKJ39664.1"/>
    </source>
</evidence>
<evidence type="ECO:0000256" key="4">
    <source>
        <dbReference type="ARBA" id="ARBA00022833"/>
    </source>
</evidence>
<dbReference type="InterPro" id="IPR024079">
    <property type="entry name" value="MetalloPept_cat_dom_sf"/>
</dbReference>
<keyword evidence="4" id="KW-0862">Zinc</keyword>
<organism evidence="6 7">
    <name type="scientific">candidate division TA06 bacterium B3_TA06</name>
    <dbReference type="NCBI Taxonomy" id="2012487"/>
    <lineage>
        <taxon>Bacteria</taxon>
        <taxon>Bacteria division TA06</taxon>
    </lineage>
</organism>
<evidence type="ECO:0000259" key="5">
    <source>
        <dbReference type="Pfam" id="PF00413"/>
    </source>
</evidence>
<dbReference type="GO" id="GO:0006508">
    <property type="term" value="P:proteolysis"/>
    <property type="evidence" value="ECO:0007669"/>
    <property type="project" value="UniProtKB-KW"/>
</dbReference>
<name>A0A532UXJ6_UNCT6</name>
<evidence type="ECO:0000313" key="7">
    <source>
        <dbReference type="Proteomes" id="UP000317778"/>
    </source>
</evidence>